<feature type="domain" description="SusD-like N-terminal" evidence="7">
    <location>
        <begin position="22"/>
        <end position="224"/>
    </location>
</feature>
<evidence type="ECO:0000256" key="1">
    <source>
        <dbReference type="ARBA" id="ARBA00004442"/>
    </source>
</evidence>
<dbReference type="GO" id="GO:0009279">
    <property type="term" value="C:cell outer membrane"/>
    <property type="evidence" value="ECO:0007669"/>
    <property type="project" value="UniProtKB-SubCell"/>
</dbReference>
<evidence type="ECO:0000313" key="9">
    <source>
        <dbReference type="Proteomes" id="UP000190166"/>
    </source>
</evidence>
<gene>
    <name evidence="8" type="ORF">SAMN05660461_5807</name>
</gene>
<protein>
    <submittedName>
        <fullName evidence="8">SusD family protein</fullName>
    </submittedName>
</protein>
<proteinExistence type="inferred from homology"/>
<dbReference type="STRING" id="393003.SAMN05660461_5807"/>
<dbReference type="Proteomes" id="UP000190166">
    <property type="component" value="Unassembled WGS sequence"/>
</dbReference>
<dbReference type="InterPro" id="IPR011990">
    <property type="entry name" value="TPR-like_helical_dom_sf"/>
</dbReference>
<dbReference type="InterPro" id="IPR033985">
    <property type="entry name" value="SusD-like_N"/>
</dbReference>
<evidence type="ECO:0000256" key="4">
    <source>
        <dbReference type="ARBA" id="ARBA00023136"/>
    </source>
</evidence>
<evidence type="ECO:0000313" key="8">
    <source>
        <dbReference type="EMBL" id="SKD09913.1"/>
    </source>
</evidence>
<feature type="domain" description="RagB/SusD" evidence="6">
    <location>
        <begin position="337"/>
        <end position="454"/>
    </location>
</feature>
<dbReference type="SUPFAM" id="SSF48452">
    <property type="entry name" value="TPR-like"/>
    <property type="match status" value="1"/>
</dbReference>
<keyword evidence="5" id="KW-0998">Cell outer membrane</keyword>
<dbReference type="RefSeq" id="WP_159454465.1">
    <property type="nucleotide sequence ID" value="NZ_FUZZ01000005.1"/>
</dbReference>
<evidence type="ECO:0000259" key="7">
    <source>
        <dbReference type="Pfam" id="PF14322"/>
    </source>
</evidence>
<organism evidence="8 9">
    <name type="scientific">Chitinophaga ginsengisegetis</name>
    <dbReference type="NCBI Taxonomy" id="393003"/>
    <lineage>
        <taxon>Bacteria</taxon>
        <taxon>Pseudomonadati</taxon>
        <taxon>Bacteroidota</taxon>
        <taxon>Chitinophagia</taxon>
        <taxon>Chitinophagales</taxon>
        <taxon>Chitinophagaceae</taxon>
        <taxon>Chitinophaga</taxon>
    </lineage>
</organism>
<dbReference type="EMBL" id="FUZZ01000005">
    <property type="protein sequence ID" value="SKD09913.1"/>
    <property type="molecule type" value="Genomic_DNA"/>
</dbReference>
<evidence type="ECO:0000256" key="2">
    <source>
        <dbReference type="ARBA" id="ARBA00006275"/>
    </source>
</evidence>
<dbReference type="AlphaFoldDB" id="A0A1T5PBD4"/>
<dbReference type="PROSITE" id="PS51257">
    <property type="entry name" value="PROKAR_LIPOPROTEIN"/>
    <property type="match status" value="1"/>
</dbReference>
<name>A0A1T5PBD4_9BACT</name>
<keyword evidence="3" id="KW-0732">Signal</keyword>
<evidence type="ECO:0000256" key="5">
    <source>
        <dbReference type="ARBA" id="ARBA00023237"/>
    </source>
</evidence>
<comment type="subcellular location">
    <subcellularLocation>
        <location evidence="1">Cell outer membrane</location>
    </subcellularLocation>
</comment>
<accession>A0A1T5PBD4</accession>
<sequence length="455" mass="51262">MKMKFVYISLLAFSMGAVSCRKYVEVEQPNQRQFKYTADFEKLLNNVDVMEKSASMPILSSDDINLESNTSMQNLLTNELGNMYTWADTYYTSDQSDAGWDALYNLVYVCNQVTSFVMESENGTTLQKQRIYAEAQVQRATTYLTLVNIYSRVYNSSSAASDMGVPLLLSPDLFVSLQRPSVQAVYDQIIKDLTAAIPVLPDVTTNNLHPNKAAGYAVLARTYLYMQRYPEAAENAAKSLSYQSTLLNLGDYADGTKAYPRRLENPEVLMSKEATRPGYLNLPLSSKLVNLFDTRDVRYSLFTRNGSTFQPAFTGRGSYRDMVFQYDNIAVGVSVPEMMLTQAEGLARAGNTNDAMTLVNSLRQHRFKAADYTALTAADAPAALRIVLDERRRELFGTGLRWFDQRRLSREPALAETVTRDFKGTTYTLTAGDRYVYPIPPKNIELNPELLQNPR</sequence>
<dbReference type="Gene3D" id="1.25.40.390">
    <property type="match status" value="2"/>
</dbReference>
<dbReference type="InterPro" id="IPR012944">
    <property type="entry name" value="SusD_RagB_dom"/>
</dbReference>
<keyword evidence="4" id="KW-0472">Membrane</keyword>
<evidence type="ECO:0000259" key="6">
    <source>
        <dbReference type="Pfam" id="PF07980"/>
    </source>
</evidence>
<evidence type="ECO:0000256" key="3">
    <source>
        <dbReference type="ARBA" id="ARBA00022729"/>
    </source>
</evidence>
<keyword evidence="9" id="KW-1185">Reference proteome</keyword>
<dbReference type="Pfam" id="PF14322">
    <property type="entry name" value="SusD-like_3"/>
    <property type="match status" value="1"/>
</dbReference>
<reference evidence="8 9" key="1">
    <citation type="submission" date="2017-02" db="EMBL/GenBank/DDBJ databases">
        <authorList>
            <person name="Peterson S.W."/>
        </authorList>
    </citation>
    <scope>NUCLEOTIDE SEQUENCE [LARGE SCALE GENOMIC DNA]</scope>
    <source>
        <strain evidence="8 9">DSM 18108</strain>
    </source>
</reference>
<dbReference type="Pfam" id="PF07980">
    <property type="entry name" value="SusD_RagB"/>
    <property type="match status" value="1"/>
</dbReference>
<comment type="similarity">
    <text evidence="2">Belongs to the SusD family.</text>
</comment>